<sequence length="134" mass="15342">MKWKIVGYFDIGRIGLNKFVCRLHTAENIERVQNGQPWQVLGCLILMEKFSTPTDPDTIVFKRIPLWMTLEGLKLQHMSAKTVKGIATAAGRVRKVLPKKFLPRTAEGYRAQVRIDIYQPVVWETDVNTIEGTD</sequence>
<dbReference type="EMBL" id="JABWDY010001261">
    <property type="protein sequence ID" value="KAF5207558.1"/>
    <property type="molecule type" value="Genomic_DNA"/>
</dbReference>
<gene>
    <name evidence="1" type="ORF">FRX31_002855</name>
</gene>
<name>A0A7J6XF47_THATH</name>
<accession>A0A7J6XF47</accession>
<dbReference type="OrthoDB" id="1737333at2759"/>
<dbReference type="InterPro" id="IPR040256">
    <property type="entry name" value="At4g02000-like"/>
</dbReference>
<organism evidence="1 2">
    <name type="scientific">Thalictrum thalictroides</name>
    <name type="common">Rue-anemone</name>
    <name type="synonym">Anemone thalictroides</name>
    <dbReference type="NCBI Taxonomy" id="46969"/>
    <lineage>
        <taxon>Eukaryota</taxon>
        <taxon>Viridiplantae</taxon>
        <taxon>Streptophyta</taxon>
        <taxon>Embryophyta</taxon>
        <taxon>Tracheophyta</taxon>
        <taxon>Spermatophyta</taxon>
        <taxon>Magnoliopsida</taxon>
        <taxon>Ranunculales</taxon>
        <taxon>Ranunculaceae</taxon>
        <taxon>Thalictroideae</taxon>
        <taxon>Thalictrum</taxon>
    </lineage>
</organism>
<dbReference type="Proteomes" id="UP000554482">
    <property type="component" value="Unassembled WGS sequence"/>
</dbReference>
<proteinExistence type="predicted"/>
<keyword evidence="2" id="KW-1185">Reference proteome</keyword>
<dbReference type="PANTHER" id="PTHR31286">
    <property type="entry name" value="GLYCINE-RICH CELL WALL STRUCTURAL PROTEIN 1.8-LIKE"/>
    <property type="match status" value="1"/>
</dbReference>
<dbReference type="PANTHER" id="PTHR31286:SF167">
    <property type="entry name" value="OS09G0268800 PROTEIN"/>
    <property type="match status" value="1"/>
</dbReference>
<evidence type="ECO:0000313" key="2">
    <source>
        <dbReference type="Proteomes" id="UP000554482"/>
    </source>
</evidence>
<dbReference type="AlphaFoldDB" id="A0A7J6XF47"/>
<protein>
    <recommendedName>
        <fullName evidence="3">DUF4283 domain-containing protein</fullName>
    </recommendedName>
</protein>
<evidence type="ECO:0000313" key="1">
    <source>
        <dbReference type="EMBL" id="KAF5207558.1"/>
    </source>
</evidence>
<reference evidence="1 2" key="1">
    <citation type="submission" date="2020-06" db="EMBL/GenBank/DDBJ databases">
        <title>Transcriptomic and genomic resources for Thalictrum thalictroides and T. hernandezii: Facilitating candidate gene discovery in an emerging model plant lineage.</title>
        <authorList>
            <person name="Arias T."/>
            <person name="Riano-Pachon D.M."/>
            <person name="Di Stilio V.S."/>
        </authorList>
    </citation>
    <scope>NUCLEOTIDE SEQUENCE [LARGE SCALE GENOMIC DNA]</scope>
    <source>
        <strain evidence="2">cv. WT478/WT964</strain>
        <tissue evidence="1">Leaves</tissue>
    </source>
</reference>
<comment type="caution">
    <text evidence="1">The sequence shown here is derived from an EMBL/GenBank/DDBJ whole genome shotgun (WGS) entry which is preliminary data.</text>
</comment>
<feature type="non-terminal residue" evidence="1">
    <location>
        <position position="134"/>
    </location>
</feature>
<evidence type="ECO:0008006" key="3">
    <source>
        <dbReference type="Google" id="ProtNLM"/>
    </source>
</evidence>